<protein>
    <recommendedName>
        <fullName evidence="3">PiggyBac transposable element-derived protein domain-containing protein</fullName>
    </recommendedName>
</protein>
<evidence type="ECO:0000313" key="2">
    <source>
        <dbReference type="Proteomes" id="UP001148018"/>
    </source>
</evidence>
<reference evidence="1" key="1">
    <citation type="submission" date="2022-07" db="EMBL/GenBank/DDBJ databases">
        <title>Chromosome-level genome of Muraenolepis orangiensis.</title>
        <authorList>
            <person name="Kim J."/>
        </authorList>
    </citation>
    <scope>NUCLEOTIDE SEQUENCE</scope>
    <source>
        <strain evidence="1">KU_S4_2022</strain>
        <tissue evidence="1">Muscle</tissue>
    </source>
</reference>
<evidence type="ECO:0008006" key="3">
    <source>
        <dbReference type="Google" id="ProtNLM"/>
    </source>
</evidence>
<dbReference type="PANTHER" id="PTHR47018">
    <property type="entry name" value="CXC DOMAIN-CONTAINING PROTEIN-RELATED"/>
    <property type="match status" value="1"/>
</dbReference>
<organism evidence="1 2">
    <name type="scientific">Muraenolepis orangiensis</name>
    <name type="common">Patagonian moray cod</name>
    <dbReference type="NCBI Taxonomy" id="630683"/>
    <lineage>
        <taxon>Eukaryota</taxon>
        <taxon>Metazoa</taxon>
        <taxon>Chordata</taxon>
        <taxon>Craniata</taxon>
        <taxon>Vertebrata</taxon>
        <taxon>Euteleostomi</taxon>
        <taxon>Actinopterygii</taxon>
        <taxon>Neopterygii</taxon>
        <taxon>Teleostei</taxon>
        <taxon>Neoteleostei</taxon>
        <taxon>Acanthomorphata</taxon>
        <taxon>Zeiogadaria</taxon>
        <taxon>Gadariae</taxon>
        <taxon>Gadiformes</taxon>
        <taxon>Muraenolepidoidei</taxon>
        <taxon>Muraenolepididae</taxon>
        <taxon>Muraenolepis</taxon>
    </lineage>
</organism>
<dbReference type="Proteomes" id="UP001148018">
    <property type="component" value="Unassembled WGS sequence"/>
</dbReference>
<sequence length="537" mass="59592">MAKKFQLVDTFEQRTPTTPPETNWKLCLVCQEETTESLVCPVLSKRRDPGSGYTTMAANLVKFDELGKLPRTVQLQRLDEGQGVEATMVAHQAKWHKTCMLQYNNTMLRRAEKRLIASSSAFGSTDNVPGKRARTHSSEATTSGTSCFFCGKSGTETLHEVATFQVDTRVRKCAAQVGDNELMARLSMGDMVALEAKYHSKCLLALYYRAKTTVEAEQKTDHEGVMSRIVLAELVLYIEETHLEEGTAPVFRLADLAKLYTTRMEQLGVALCKKVNSTRLKERLLAQLPGLRSQSKGRDVLLAFDEDIGEALGKACEQDCDTEAVHLARAAQIVRRYMFEDTDRFRGSFPGGCQEDSVPNVLVAMVNMVLDGPSIKNQSHSSSRQAALSIAQLLKFNSVKQTYTSASECWPVAVFHNILDVSACNAYVVWTAIHSAWNQGKYFKRRLFLAELGKALVTPLIQRRQHLPRAPASASLVRSLQAPAAALAALPPKQGQKWKRCELCAPRDNKTSLTCFKCDAYVCKAHSDLIAKCHSCV</sequence>
<comment type="caution">
    <text evidence="1">The sequence shown here is derived from an EMBL/GenBank/DDBJ whole genome shotgun (WGS) entry which is preliminary data.</text>
</comment>
<gene>
    <name evidence="1" type="ORF">NHX12_004790</name>
</gene>
<keyword evidence="2" id="KW-1185">Reference proteome</keyword>
<dbReference type="PANTHER" id="PTHR47018:SF1">
    <property type="entry name" value="TESMIN_TSO1-LIKE CXC DOMAIN-CONTAINING PROTEIN"/>
    <property type="match status" value="1"/>
</dbReference>
<evidence type="ECO:0000313" key="1">
    <source>
        <dbReference type="EMBL" id="KAJ3595487.1"/>
    </source>
</evidence>
<dbReference type="EMBL" id="JANIIK010000111">
    <property type="protein sequence ID" value="KAJ3595487.1"/>
    <property type="molecule type" value="Genomic_DNA"/>
</dbReference>
<accession>A0A9Q0DZR2</accession>
<dbReference type="AlphaFoldDB" id="A0A9Q0DZR2"/>
<name>A0A9Q0DZR2_9TELE</name>
<proteinExistence type="predicted"/>
<dbReference type="OrthoDB" id="5989453at2759"/>